<evidence type="ECO:0000259" key="2">
    <source>
        <dbReference type="Pfam" id="PF02036"/>
    </source>
</evidence>
<comment type="function">
    <text evidence="1">Required for ubiquinone (coenzyme Q) biosynthesis. Binds hydrophobic ubiquinone biosynthetic intermediates via its SCP2 domain and is essential for the stability of the Ubi complex. May constitute a docking platform where Ubi enzymes assemble and access their SCP2-bound polyprenyl substrates.</text>
</comment>
<dbReference type="Proteomes" id="UP000606935">
    <property type="component" value="Unassembled WGS sequence"/>
</dbReference>
<evidence type="ECO:0000256" key="1">
    <source>
        <dbReference type="HAMAP-Rule" id="MF_02215"/>
    </source>
</evidence>
<dbReference type="InterPro" id="IPR003033">
    <property type="entry name" value="SCP2_sterol-bd_dom"/>
</dbReference>
<comment type="similarity">
    <text evidence="1">Belongs to the UbiJ family.</text>
</comment>
<reference evidence="3" key="1">
    <citation type="journal article" date="2014" name="Int. J. Syst. Evol. Microbiol.">
        <title>Complete genome sequence of Corynebacterium casei LMG S-19264T (=DSM 44701T), isolated from a smear-ripened cheese.</title>
        <authorList>
            <consortium name="US DOE Joint Genome Institute (JGI-PGF)"/>
            <person name="Walter F."/>
            <person name="Albersmeier A."/>
            <person name="Kalinowski J."/>
            <person name="Ruckert C."/>
        </authorList>
    </citation>
    <scope>NUCLEOTIDE SEQUENCE</scope>
    <source>
        <strain evidence="3">CGMCC 1.7086</strain>
    </source>
</reference>
<dbReference type="PANTHER" id="PTHR38693">
    <property type="entry name" value="UBIQUINONE BIOSYNTHESIS PROTEIN UBIJ"/>
    <property type="match status" value="1"/>
</dbReference>
<dbReference type="EMBL" id="BMLS01000001">
    <property type="protein sequence ID" value="GGO65943.1"/>
    <property type="molecule type" value="Genomic_DNA"/>
</dbReference>
<dbReference type="RefSeq" id="WP_188690868.1">
    <property type="nucleotide sequence ID" value="NZ_BMLS01000001.1"/>
</dbReference>
<dbReference type="HAMAP" id="MF_02215">
    <property type="entry name" value="UbiJ"/>
    <property type="match status" value="1"/>
</dbReference>
<dbReference type="SUPFAM" id="SSF55718">
    <property type="entry name" value="SCP-like"/>
    <property type="match status" value="1"/>
</dbReference>
<dbReference type="PANTHER" id="PTHR38693:SF1">
    <property type="entry name" value="UBIQUINONE BIOSYNTHESIS ACCESSORY FACTOR UBIJ"/>
    <property type="match status" value="1"/>
</dbReference>
<dbReference type="AlphaFoldDB" id="A0A918DGY1"/>
<gene>
    <name evidence="1" type="primary">ubiJ</name>
    <name evidence="3" type="ORF">GCM10010982_08980</name>
</gene>
<comment type="pathway">
    <text evidence="1">Cofactor biosynthesis; ubiquinone biosynthesis.</text>
</comment>
<evidence type="ECO:0000313" key="3">
    <source>
        <dbReference type="EMBL" id="GGO65943.1"/>
    </source>
</evidence>
<comment type="caution">
    <text evidence="3">The sequence shown here is derived from an EMBL/GenBank/DDBJ whole genome shotgun (WGS) entry which is preliminary data.</text>
</comment>
<name>A0A918DGY1_9ALTE</name>
<proteinExistence type="inferred from homology"/>
<comment type="subcellular location">
    <subcellularLocation>
        <location evidence="1">Cytoplasm</location>
    </subcellularLocation>
</comment>
<keyword evidence="1" id="KW-0831">Ubiquinone biosynthesis</keyword>
<keyword evidence="4" id="KW-1185">Reference proteome</keyword>
<organism evidence="3 4">
    <name type="scientific">Bowmanella pacifica</name>
    <dbReference type="NCBI Taxonomy" id="502051"/>
    <lineage>
        <taxon>Bacteria</taxon>
        <taxon>Pseudomonadati</taxon>
        <taxon>Pseudomonadota</taxon>
        <taxon>Gammaproteobacteria</taxon>
        <taxon>Alteromonadales</taxon>
        <taxon>Alteromonadaceae</taxon>
        <taxon>Bowmanella</taxon>
    </lineage>
</organism>
<dbReference type="GO" id="GO:0006744">
    <property type="term" value="P:ubiquinone biosynthetic process"/>
    <property type="evidence" value="ECO:0007669"/>
    <property type="project" value="UniProtKB-UniRule"/>
</dbReference>
<dbReference type="GO" id="GO:0005737">
    <property type="term" value="C:cytoplasm"/>
    <property type="evidence" value="ECO:0007669"/>
    <property type="project" value="UniProtKB-SubCell"/>
</dbReference>
<protein>
    <recommendedName>
        <fullName evidence="1">Ubiquinone biosynthesis accessory factor UbiJ</fullName>
    </recommendedName>
</protein>
<feature type="domain" description="SCP2" evidence="2">
    <location>
        <begin position="15"/>
        <end position="114"/>
    </location>
</feature>
<dbReference type="Pfam" id="PF02036">
    <property type="entry name" value="SCP2"/>
    <property type="match status" value="1"/>
</dbReference>
<keyword evidence="1" id="KW-0963">Cytoplasm</keyword>
<accession>A0A918DGY1</accession>
<dbReference type="InterPro" id="IPR036527">
    <property type="entry name" value="SCP2_sterol-bd_dom_sf"/>
</dbReference>
<dbReference type="InterPro" id="IPR038989">
    <property type="entry name" value="UbiJ"/>
</dbReference>
<sequence length="205" mass="23217">MPMPQLLAGALELALNKVLALDPRSQLRLAALDGKRMRIKLQELPWPLTFAFSSRIDVLMDEEQQVDCEMALSLSLSHINEMQDPANISALIQDKKLSLNGDMHTAQSFSALMKELDIDWEEHLSRYTGDVFAHESVRLLKNLHQRAKGHFQQLGQIIKDGALQEKQLAAHPLAVEDFSQAVNQLRADTARFEARLNQLEQKAKR</sequence>
<reference evidence="3" key="2">
    <citation type="submission" date="2020-09" db="EMBL/GenBank/DDBJ databases">
        <authorList>
            <person name="Sun Q."/>
            <person name="Zhou Y."/>
        </authorList>
    </citation>
    <scope>NUCLEOTIDE SEQUENCE</scope>
    <source>
        <strain evidence="3">CGMCC 1.7086</strain>
    </source>
</reference>
<evidence type="ECO:0000313" key="4">
    <source>
        <dbReference type="Proteomes" id="UP000606935"/>
    </source>
</evidence>